<dbReference type="Proteomes" id="UP000320653">
    <property type="component" value="Unassembled WGS sequence"/>
</dbReference>
<keyword evidence="3" id="KW-1185">Reference proteome</keyword>
<dbReference type="RefSeq" id="WP_145641207.1">
    <property type="nucleotide sequence ID" value="NZ_VIWP01000007.1"/>
</dbReference>
<keyword evidence="1" id="KW-0472">Membrane</keyword>
<protein>
    <submittedName>
        <fullName evidence="2">Uncharacterized protein</fullName>
    </submittedName>
</protein>
<name>A0A561QHQ0_9HYPH</name>
<sequence>MISVGGQWIYGYLFLAWLAAIAYNWFLIETAIRGVNAPSAYVERIGLGFPYVRTRHPSCPKELKHIYRSCMRWIYGPTLLLVALAMIID</sequence>
<evidence type="ECO:0000313" key="3">
    <source>
        <dbReference type="Proteomes" id="UP000320653"/>
    </source>
</evidence>
<feature type="transmembrane region" description="Helical" evidence="1">
    <location>
        <begin position="6"/>
        <end position="26"/>
    </location>
</feature>
<evidence type="ECO:0000313" key="2">
    <source>
        <dbReference type="EMBL" id="TWF49877.1"/>
    </source>
</evidence>
<keyword evidence="1" id="KW-1133">Transmembrane helix</keyword>
<accession>A0A561QHQ0</accession>
<dbReference type="AlphaFoldDB" id="A0A561QHQ0"/>
<proteinExistence type="predicted"/>
<keyword evidence="1" id="KW-0812">Transmembrane</keyword>
<comment type="caution">
    <text evidence="2">The sequence shown here is derived from an EMBL/GenBank/DDBJ whole genome shotgun (WGS) entry which is preliminary data.</text>
</comment>
<feature type="transmembrane region" description="Helical" evidence="1">
    <location>
        <begin position="70"/>
        <end position="88"/>
    </location>
</feature>
<evidence type="ECO:0000256" key="1">
    <source>
        <dbReference type="SAM" id="Phobius"/>
    </source>
</evidence>
<reference evidence="2 3" key="1">
    <citation type="submission" date="2019-06" db="EMBL/GenBank/DDBJ databases">
        <title>Sorghum-associated microbial communities from plants grown in Nebraska, USA.</title>
        <authorList>
            <person name="Schachtman D."/>
        </authorList>
    </citation>
    <scope>NUCLEOTIDE SEQUENCE [LARGE SCALE GENOMIC DNA]</scope>
    <source>
        <strain evidence="2 3">1225</strain>
    </source>
</reference>
<gene>
    <name evidence="2" type="ORF">FHW37_107244</name>
</gene>
<dbReference type="EMBL" id="VIWP01000007">
    <property type="protein sequence ID" value="TWF49877.1"/>
    <property type="molecule type" value="Genomic_DNA"/>
</dbReference>
<organism evidence="2 3">
    <name type="scientific">Neorhizobium alkalisoli</name>
    <dbReference type="NCBI Taxonomy" id="528178"/>
    <lineage>
        <taxon>Bacteria</taxon>
        <taxon>Pseudomonadati</taxon>
        <taxon>Pseudomonadota</taxon>
        <taxon>Alphaproteobacteria</taxon>
        <taxon>Hyphomicrobiales</taxon>
        <taxon>Rhizobiaceae</taxon>
        <taxon>Rhizobium/Agrobacterium group</taxon>
        <taxon>Neorhizobium</taxon>
    </lineage>
</organism>